<organism evidence="4">
    <name type="scientific">Rodentolepis nana</name>
    <name type="common">Dwarf tapeworm</name>
    <name type="synonym">Hymenolepis nana</name>
    <dbReference type="NCBI Taxonomy" id="102285"/>
    <lineage>
        <taxon>Eukaryota</taxon>
        <taxon>Metazoa</taxon>
        <taxon>Spiralia</taxon>
        <taxon>Lophotrochozoa</taxon>
        <taxon>Platyhelminthes</taxon>
        <taxon>Cestoda</taxon>
        <taxon>Eucestoda</taxon>
        <taxon>Cyclophyllidea</taxon>
        <taxon>Hymenolepididae</taxon>
        <taxon>Rodentolepis</taxon>
    </lineage>
</organism>
<reference evidence="2 3" key="2">
    <citation type="submission" date="2018-11" db="EMBL/GenBank/DDBJ databases">
        <authorList>
            <consortium name="Pathogen Informatics"/>
        </authorList>
    </citation>
    <scope>NUCLEOTIDE SEQUENCE [LARGE SCALE GENOMIC DNA]</scope>
</reference>
<evidence type="ECO:0000313" key="2">
    <source>
        <dbReference type="EMBL" id="VDN98778.1"/>
    </source>
</evidence>
<gene>
    <name evidence="2" type="ORF">HNAJ_LOCUS2919</name>
</gene>
<dbReference type="Proteomes" id="UP000278807">
    <property type="component" value="Unassembled WGS sequence"/>
</dbReference>
<protein>
    <submittedName>
        <fullName evidence="4">Histidine kinase</fullName>
    </submittedName>
</protein>
<name>A0A0R3T782_RODNA</name>
<evidence type="ECO:0000256" key="1">
    <source>
        <dbReference type="SAM" id="Phobius"/>
    </source>
</evidence>
<feature type="transmembrane region" description="Helical" evidence="1">
    <location>
        <begin position="36"/>
        <end position="56"/>
    </location>
</feature>
<dbReference type="WBParaSite" id="HNAJ_0000292001-mRNA-1">
    <property type="protein sequence ID" value="HNAJ_0000292001-mRNA-1"/>
    <property type="gene ID" value="HNAJ_0000292001"/>
</dbReference>
<keyword evidence="1" id="KW-1133">Transmembrane helix</keyword>
<dbReference type="AlphaFoldDB" id="A0A0R3T782"/>
<evidence type="ECO:0000313" key="4">
    <source>
        <dbReference type="WBParaSite" id="HNAJ_0000292001-mRNA-1"/>
    </source>
</evidence>
<reference evidence="4" key="1">
    <citation type="submission" date="2017-02" db="UniProtKB">
        <authorList>
            <consortium name="WormBaseParasite"/>
        </authorList>
    </citation>
    <scope>IDENTIFICATION</scope>
</reference>
<keyword evidence="3" id="KW-1185">Reference proteome</keyword>
<keyword evidence="1" id="KW-0812">Transmembrane</keyword>
<accession>A0A0R3T782</accession>
<keyword evidence="1" id="KW-0472">Membrane</keyword>
<dbReference type="EMBL" id="UZAE01001572">
    <property type="protein sequence ID" value="VDN98778.1"/>
    <property type="molecule type" value="Genomic_DNA"/>
</dbReference>
<proteinExistence type="predicted"/>
<evidence type="ECO:0000313" key="3">
    <source>
        <dbReference type="Proteomes" id="UP000278807"/>
    </source>
</evidence>
<sequence length="116" mass="12779">MLLTGEMALTSVDYLNRTFPLIYPLTVQPQTPSSDAQSIILITIIGCAVGIGIGLIRKLIGGSRQCRTIIFAEVHDILNEDYEAVEIINQPLLSSMESILSEQENIHYFSVRASVV</sequence>